<evidence type="ECO:0000313" key="1">
    <source>
        <dbReference type="Ensembl" id="ENSPFOP00000030331.1"/>
    </source>
</evidence>
<organism evidence="1 2">
    <name type="scientific">Poecilia formosa</name>
    <name type="common">Amazon molly</name>
    <name type="synonym">Limia formosa</name>
    <dbReference type="NCBI Taxonomy" id="48698"/>
    <lineage>
        <taxon>Eukaryota</taxon>
        <taxon>Metazoa</taxon>
        <taxon>Chordata</taxon>
        <taxon>Craniata</taxon>
        <taxon>Vertebrata</taxon>
        <taxon>Euteleostomi</taxon>
        <taxon>Actinopterygii</taxon>
        <taxon>Neopterygii</taxon>
        <taxon>Teleostei</taxon>
        <taxon>Neoteleostei</taxon>
        <taxon>Acanthomorphata</taxon>
        <taxon>Ovalentaria</taxon>
        <taxon>Atherinomorphae</taxon>
        <taxon>Cyprinodontiformes</taxon>
        <taxon>Poeciliidae</taxon>
        <taxon>Poeciliinae</taxon>
        <taxon>Poecilia</taxon>
    </lineage>
</organism>
<evidence type="ECO:0000313" key="2">
    <source>
        <dbReference type="Proteomes" id="UP000028760"/>
    </source>
</evidence>
<dbReference type="PANTHER" id="PTHR34488">
    <property type="entry name" value="SI:CH211-245H14.1-RELATED"/>
    <property type="match status" value="1"/>
</dbReference>
<dbReference type="Proteomes" id="UP000028760">
    <property type="component" value="Unassembled WGS sequence"/>
</dbReference>
<dbReference type="EMBL" id="AYCK01025582">
    <property type="status" value="NOT_ANNOTATED_CDS"/>
    <property type="molecule type" value="Genomic_DNA"/>
</dbReference>
<dbReference type="GeneTree" id="ENSGT01110000267317"/>
<dbReference type="PANTHER" id="PTHR34488:SF1">
    <property type="entry name" value="SI:CH211-245H14.1-RELATED"/>
    <property type="match status" value="1"/>
</dbReference>
<name>A0A096MFZ0_POEFO</name>
<accession>A0A096MFZ0</accession>
<proteinExistence type="predicted"/>
<reference evidence="1" key="3">
    <citation type="submission" date="2025-09" db="UniProtKB">
        <authorList>
            <consortium name="Ensembl"/>
        </authorList>
    </citation>
    <scope>IDENTIFICATION</scope>
</reference>
<reference evidence="1" key="2">
    <citation type="submission" date="2025-08" db="UniProtKB">
        <authorList>
            <consortium name="Ensembl"/>
        </authorList>
    </citation>
    <scope>IDENTIFICATION</scope>
</reference>
<reference evidence="2" key="1">
    <citation type="submission" date="2013-10" db="EMBL/GenBank/DDBJ databases">
        <authorList>
            <person name="Schartl M."/>
            <person name="Warren W."/>
        </authorList>
    </citation>
    <scope>NUCLEOTIDE SEQUENCE [LARGE SCALE GENOMIC DNA]</scope>
    <source>
        <strain evidence="2">female</strain>
    </source>
</reference>
<protein>
    <submittedName>
        <fullName evidence="1">Uncharacterized protein</fullName>
    </submittedName>
</protein>
<sequence length="242" mass="27456">IIVFCPITSRVGSDVEAAMKNIPWDKKIVLVLMHHTRDPDYSTAGTLWSETYPNIDLEVHVLFHESVPGLLTSSKNTDAVYRMQKYLQPREETKEPMLHSLSSYFLIFLLPIQINVHTITSGETFGADEELLSKVRKRTQLTVTHWLESLFIIVFCPITSRVGSDVEAAMNKVPGEQNVILVLMHHTRDEGYSTAGTIWSDQYPNVILDVHVLFHETVPGLLQCAKNTEAVDQLVRELDQRS</sequence>
<dbReference type="Ensembl" id="ENSPFOT00000022450.1">
    <property type="protein sequence ID" value="ENSPFOP00000030331.1"/>
    <property type="gene ID" value="ENSPFOG00000022178.1"/>
</dbReference>
<dbReference type="AlphaFoldDB" id="A0A096MFZ0"/>
<keyword evidence="2" id="KW-1185">Reference proteome</keyword>
<dbReference type="OMA" id="QCAKNTE"/>